<evidence type="ECO:0000313" key="8">
    <source>
        <dbReference type="EMBL" id="ECS5570734.1"/>
    </source>
</evidence>
<dbReference type="Gene3D" id="3.40.120.10">
    <property type="entry name" value="Alpha-D-Glucose-1,6-Bisphosphate, subunit A, domain 3"/>
    <property type="match status" value="1"/>
</dbReference>
<accession>A0A5Z6ZGZ0</accession>
<dbReference type="AlphaFoldDB" id="A0A5Z6ZGZ0"/>
<evidence type="ECO:0000259" key="6">
    <source>
        <dbReference type="Pfam" id="PF00408"/>
    </source>
</evidence>
<evidence type="ECO:0000256" key="4">
    <source>
        <dbReference type="ARBA" id="ARBA00022842"/>
    </source>
</evidence>
<dbReference type="EC" id="5.4.2.8" evidence="8"/>
<keyword evidence="2" id="KW-0597">Phosphoprotein</keyword>
<feature type="domain" description="Alpha-D-phosphohexomutase C-terminal" evidence="6">
    <location>
        <begin position="82"/>
        <end position="152"/>
    </location>
</feature>
<dbReference type="Pfam" id="PF02880">
    <property type="entry name" value="PGM_PMM_III"/>
    <property type="match status" value="1"/>
</dbReference>
<sequence length="160" mass="18182">VTAAGGTPVMSKTGHAFIKERMRTEDAIYGGEMSAHHYFRDFAYCDSGMIPWLLVAELVCLKEKTLGQLISDRVAAFPASGEINCIVDNQEYVIKKILDNYKMQAKHIDYTDGISIEFEDWRFNLRSSNTEPVIRLNVESKNSSLLMEEKTRELLKKIKG</sequence>
<evidence type="ECO:0000259" key="7">
    <source>
        <dbReference type="Pfam" id="PF02880"/>
    </source>
</evidence>
<comment type="caution">
    <text evidence="8">The sequence shown here is derived from an EMBL/GenBank/DDBJ whole genome shotgun (WGS) entry which is preliminary data.</text>
</comment>
<dbReference type="SUPFAM" id="SSF53738">
    <property type="entry name" value="Phosphoglucomutase, first 3 domains"/>
    <property type="match status" value="1"/>
</dbReference>
<dbReference type="Gene3D" id="3.30.310.50">
    <property type="entry name" value="Alpha-D-phosphohexomutase, C-terminal domain"/>
    <property type="match status" value="1"/>
</dbReference>
<reference evidence="8" key="1">
    <citation type="submission" date="2018-07" db="EMBL/GenBank/DDBJ databases">
        <authorList>
            <consortium name="NARMS: The National Antimicrobial Resistance Monitoring System"/>
        </authorList>
    </citation>
    <scope>NUCLEOTIDE SEQUENCE</scope>
    <source>
        <strain evidence="8">FSIS1607449</strain>
    </source>
</reference>
<name>A0A5Z6ZGZ0_SALET</name>
<evidence type="ECO:0000256" key="3">
    <source>
        <dbReference type="ARBA" id="ARBA00022723"/>
    </source>
</evidence>
<dbReference type="InterPro" id="IPR005843">
    <property type="entry name" value="A-D-PHexomutase_C"/>
</dbReference>
<gene>
    <name evidence="8" type="ORF">BGP46_16395</name>
</gene>
<dbReference type="GO" id="GO:0046872">
    <property type="term" value="F:metal ion binding"/>
    <property type="evidence" value="ECO:0007669"/>
    <property type="project" value="UniProtKB-KW"/>
</dbReference>
<evidence type="ECO:0000256" key="1">
    <source>
        <dbReference type="ARBA" id="ARBA00001946"/>
    </source>
</evidence>
<organism evidence="8">
    <name type="scientific">Salmonella enterica subsp. enterica serovar Cerro</name>
    <dbReference type="NCBI Taxonomy" id="340188"/>
    <lineage>
        <taxon>Bacteria</taxon>
        <taxon>Pseudomonadati</taxon>
        <taxon>Pseudomonadota</taxon>
        <taxon>Gammaproteobacteria</taxon>
        <taxon>Enterobacterales</taxon>
        <taxon>Enterobacteriaceae</taxon>
        <taxon>Salmonella</taxon>
    </lineage>
</organism>
<dbReference type="GO" id="GO:0004615">
    <property type="term" value="F:phosphomannomutase activity"/>
    <property type="evidence" value="ECO:0007669"/>
    <property type="project" value="UniProtKB-EC"/>
</dbReference>
<proteinExistence type="predicted"/>
<dbReference type="InterPro" id="IPR016055">
    <property type="entry name" value="A-D-PHexomutase_a/b/a-I/II/III"/>
</dbReference>
<evidence type="ECO:0000256" key="2">
    <source>
        <dbReference type="ARBA" id="ARBA00022553"/>
    </source>
</evidence>
<dbReference type="PANTHER" id="PTHR43771">
    <property type="entry name" value="PHOSPHOMANNOMUTASE"/>
    <property type="match status" value="1"/>
</dbReference>
<dbReference type="InterPro" id="IPR005846">
    <property type="entry name" value="A-D-PHexomutase_a/b/a-III"/>
</dbReference>
<feature type="non-terminal residue" evidence="8">
    <location>
        <position position="1"/>
    </location>
</feature>
<dbReference type="GO" id="GO:0005975">
    <property type="term" value="P:carbohydrate metabolic process"/>
    <property type="evidence" value="ECO:0007669"/>
    <property type="project" value="InterPro"/>
</dbReference>
<keyword evidence="3" id="KW-0479">Metal-binding</keyword>
<keyword evidence="4" id="KW-0460">Magnesium</keyword>
<evidence type="ECO:0000256" key="5">
    <source>
        <dbReference type="ARBA" id="ARBA00023235"/>
    </source>
</evidence>
<protein>
    <submittedName>
        <fullName evidence="8">Phosphomannomutase CpsG</fullName>
        <ecNumber evidence="8">5.4.2.8</ecNumber>
    </submittedName>
</protein>
<dbReference type="PANTHER" id="PTHR43771:SF1">
    <property type="entry name" value="PHOSPHOMANNOMUTASE"/>
    <property type="match status" value="1"/>
</dbReference>
<dbReference type="EMBL" id="AAKJYZ010000015">
    <property type="protein sequence ID" value="ECS5570734.1"/>
    <property type="molecule type" value="Genomic_DNA"/>
</dbReference>
<keyword evidence="5 8" id="KW-0413">Isomerase</keyword>
<dbReference type="Pfam" id="PF00408">
    <property type="entry name" value="PGM_PMM_IV"/>
    <property type="match status" value="1"/>
</dbReference>
<comment type="cofactor">
    <cofactor evidence="1">
        <name>Mg(2+)</name>
        <dbReference type="ChEBI" id="CHEBI:18420"/>
    </cofactor>
</comment>
<feature type="domain" description="Alpha-D-phosphohexomutase alpha/beta/alpha" evidence="7">
    <location>
        <begin position="2"/>
        <end position="75"/>
    </location>
</feature>
<dbReference type="SUPFAM" id="SSF55957">
    <property type="entry name" value="Phosphoglucomutase, C-terminal domain"/>
    <property type="match status" value="1"/>
</dbReference>
<dbReference type="InterPro" id="IPR036900">
    <property type="entry name" value="A-D-PHexomutase_C_sf"/>
</dbReference>